<keyword evidence="2" id="KW-0472">Membrane</keyword>
<protein>
    <recommendedName>
        <fullName evidence="5">DUF378 domain-containing protein</fullName>
    </recommendedName>
</protein>
<reference evidence="3" key="1">
    <citation type="journal article" date="2014" name="Int. J. Syst. Evol. Microbiol.">
        <title>Complete genome sequence of Corynebacterium casei LMG S-19264T (=DSM 44701T), isolated from a smear-ripened cheese.</title>
        <authorList>
            <consortium name="US DOE Joint Genome Institute (JGI-PGF)"/>
            <person name="Walter F."/>
            <person name="Albersmeier A."/>
            <person name="Kalinowski J."/>
            <person name="Ruckert C."/>
        </authorList>
    </citation>
    <scope>NUCLEOTIDE SEQUENCE</scope>
    <source>
        <strain evidence="3">CCM 7664</strain>
    </source>
</reference>
<comment type="caution">
    <text evidence="3">The sequence shown here is derived from an EMBL/GenBank/DDBJ whole genome shotgun (WGS) entry which is preliminary data.</text>
</comment>
<accession>A0A8J3AXF6</accession>
<dbReference type="PANTHER" id="PTHR37304">
    <property type="entry name" value="MEMBRANE PROTEIN-RELATED"/>
    <property type="match status" value="1"/>
</dbReference>
<organism evidence="3 4">
    <name type="scientific">Oxalicibacterium solurbis</name>
    <dbReference type="NCBI Taxonomy" id="69280"/>
    <lineage>
        <taxon>Bacteria</taxon>
        <taxon>Pseudomonadati</taxon>
        <taxon>Pseudomonadota</taxon>
        <taxon>Betaproteobacteria</taxon>
        <taxon>Burkholderiales</taxon>
        <taxon>Oxalobacteraceae</taxon>
        <taxon>Oxalicibacterium</taxon>
    </lineage>
</organism>
<evidence type="ECO:0000313" key="4">
    <source>
        <dbReference type="Proteomes" id="UP000627205"/>
    </source>
</evidence>
<evidence type="ECO:0000313" key="3">
    <source>
        <dbReference type="EMBL" id="GGI54697.1"/>
    </source>
</evidence>
<dbReference type="AlphaFoldDB" id="A0A8J3AXF6"/>
<gene>
    <name evidence="3" type="ORF">GCM10011430_18710</name>
</gene>
<keyword evidence="4" id="KW-1185">Reference proteome</keyword>
<keyword evidence="2" id="KW-0812">Transmembrane</keyword>
<dbReference type="Proteomes" id="UP000627205">
    <property type="component" value="Unassembled WGS sequence"/>
</dbReference>
<dbReference type="RefSeq" id="WP_188420917.1">
    <property type="nucleotide sequence ID" value="NZ_BMDP01000002.1"/>
</dbReference>
<evidence type="ECO:0000256" key="1">
    <source>
        <dbReference type="SAM" id="MobiDB-lite"/>
    </source>
</evidence>
<feature type="region of interest" description="Disordered" evidence="1">
    <location>
        <begin position="1"/>
        <end position="21"/>
    </location>
</feature>
<dbReference type="PANTHER" id="PTHR37304:SF1">
    <property type="entry name" value="MEMBRANE PROTEIN"/>
    <property type="match status" value="1"/>
</dbReference>
<reference evidence="3" key="2">
    <citation type="submission" date="2020-09" db="EMBL/GenBank/DDBJ databases">
        <authorList>
            <person name="Sun Q."/>
            <person name="Sedlacek I."/>
        </authorList>
    </citation>
    <scope>NUCLEOTIDE SEQUENCE</scope>
    <source>
        <strain evidence="3">CCM 7664</strain>
    </source>
</reference>
<dbReference type="EMBL" id="BMDP01000002">
    <property type="protein sequence ID" value="GGI54697.1"/>
    <property type="molecule type" value="Genomic_DNA"/>
</dbReference>
<dbReference type="InterPro" id="IPR007211">
    <property type="entry name" value="DUF378"/>
</dbReference>
<feature type="transmembrane region" description="Helical" evidence="2">
    <location>
        <begin position="67"/>
        <end position="84"/>
    </location>
</feature>
<sequence length="94" mass="10304">MATLDTPMVERRQLPDRRANMDRPGLTGADWVPLALLILGGLNWGLIGLMNIDVVAMIFGEGPGARLIYLLVGLSALYGIYMAFHLGQRKTAHK</sequence>
<feature type="compositionally biased region" description="Basic and acidic residues" evidence="1">
    <location>
        <begin position="8"/>
        <end position="21"/>
    </location>
</feature>
<name>A0A8J3AXF6_9BURK</name>
<evidence type="ECO:0008006" key="5">
    <source>
        <dbReference type="Google" id="ProtNLM"/>
    </source>
</evidence>
<dbReference type="Pfam" id="PF04070">
    <property type="entry name" value="DUF378"/>
    <property type="match status" value="1"/>
</dbReference>
<evidence type="ECO:0000256" key="2">
    <source>
        <dbReference type="SAM" id="Phobius"/>
    </source>
</evidence>
<feature type="transmembrane region" description="Helical" evidence="2">
    <location>
        <begin position="31"/>
        <end position="55"/>
    </location>
</feature>
<proteinExistence type="predicted"/>
<keyword evidence="2" id="KW-1133">Transmembrane helix</keyword>